<sequence length="404" mass="44470">MRNKGIFCLLLAFCVFLMSSCNLSSPLPPDADAADGKGGTTEIIVPGGKTDKADEKQAAEKAKNDEKKNEKSDSKKGTQNKPFWQASKVYDTLTAVAAAAQQDYKVNGAKRGWMSKNGKLYGYYDGCYITPDMLVKEGYLESGLDTSGFELLLIDGEDLAAYNGASVSSGNMNFGVFAAVKQNGKYLLASPSGKAGQIVQSDYQSLLAKYNQSHGNIGRLSSATAEYGRILNYICLYEGRFADYYVREIRKDNKYAVVVFSTTGNTANIKEYVLKNDNGFWEVVYPNVQMDAYPITAINRLIPDFNVEVLPKYNLAAWRGLVKAEQGGAVAAMFGKYYITSKTQIQYQCATANCAYFRLTDGSRYVAYSNGDYWTAAPVSSDIAARNYFMERTGGDYSFIILDD</sequence>
<dbReference type="PROSITE" id="PS51257">
    <property type="entry name" value="PROKAR_LIPOPROTEIN"/>
    <property type="match status" value="1"/>
</dbReference>
<accession>A0A401LGP1</accession>
<proteinExistence type="predicted"/>
<evidence type="ECO:0000313" key="4">
    <source>
        <dbReference type="Proteomes" id="UP000287361"/>
    </source>
</evidence>
<feature type="signal peptide" evidence="2">
    <location>
        <begin position="1"/>
        <end position="24"/>
    </location>
</feature>
<keyword evidence="4" id="KW-1185">Reference proteome</keyword>
<dbReference type="AlphaFoldDB" id="A0A401LGP1"/>
<reference evidence="3 4" key="1">
    <citation type="submission" date="2018-10" db="EMBL/GenBank/DDBJ databases">
        <title>Draft Genome Sequence of Anaerotignum sp. KCTC 15736.</title>
        <authorList>
            <person name="Choi S.H."/>
            <person name="Kim J.S."/>
            <person name="Kang S.W."/>
            <person name="Lee J.S."/>
            <person name="Park S.H."/>
        </authorList>
    </citation>
    <scope>NUCLEOTIDE SEQUENCE [LARGE SCALE GENOMIC DNA]</scope>
    <source>
        <strain evidence="3 4">KCTC 15736</strain>
    </source>
</reference>
<protein>
    <submittedName>
        <fullName evidence="3">Uncharacterized protein</fullName>
    </submittedName>
</protein>
<dbReference type="OrthoDB" id="2066881at2"/>
<feature type="compositionally biased region" description="Basic and acidic residues" evidence="1">
    <location>
        <begin position="49"/>
        <end position="76"/>
    </location>
</feature>
<name>A0A401LGP1_9FIRM</name>
<evidence type="ECO:0000256" key="1">
    <source>
        <dbReference type="SAM" id="MobiDB-lite"/>
    </source>
</evidence>
<dbReference type="EMBL" id="BHVZ01000014">
    <property type="protein sequence ID" value="GCB30688.1"/>
    <property type="molecule type" value="Genomic_DNA"/>
</dbReference>
<evidence type="ECO:0000256" key="2">
    <source>
        <dbReference type="SAM" id="SignalP"/>
    </source>
</evidence>
<comment type="caution">
    <text evidence="3">The sequence shown here is derived from an EMBL/GenBank/DDBJ whole genome shotgun (WGS) entry which is preliminary data.</text>
</comment>
<feature type="region of interest" description="Disordered" evidence="1">
    <location>
        <begin position="29"/>
        <end position="80"/>
    </location>
</feature>
<evidence type="ECO:0000313" key="3">
    <source>
        <dbReference type="EMBL" id="GCB30688.1"/>
    </source>
</evidence>
<organism evidence="3 4">
    <name type="scientific">Anaerotignum faecicola</name>
    <dbReference type="NCBI Taxonomy" id="2358141"/>
    <lineage>
        <taxon>Bacteria</taxon>
        <taxon>Bacillati</taxon>
        <taxon>Bacillota</taxon>
        <taxon>Clostridia</taxon>
        <taxon>Lachnospirales</taxon>
        <taxon>Anaerotignaceae</taxon>
        <taxon>Anaerotignum</taxon>
    </lineage>
</organism>
<keyword evidence="2" id="KW-0732">Signal</keyword>
<gene>
    <name evidence="3" type="ORF">KGMB03357_23490</name>
</gene>
<dbReference type="Proteomes" id="UP000287361">
    <property type="component" value="Unassembled WGS sequence"/>
</dbReference>
<feature type="chain" id="PRO_5039606657" evidence="2">
    <location>
        <begin position="25"/>
        <end position="404"/>
    </location>
</feature>